<name>A6YPD0_TRIIF</name>
<dbReference type="InterPro" id="IPR051237">
    <property type="entry name" value="Ferric-chelate_Red/DefProt"/>
</dbReference>
<dbReference type="GO" id="GO:0016020">
    <property type="term" value="C:membrane"/>
    <property type="evidence" value="ECO:0007669"/>
    <property type="project" value="TreeGrafter"/>
</dbReference>
<organism evidence="11">
    <name type="scientific">Triatoma infestans</name>
    <name type="common">Assassin bug</name>
    <dbReference type="NCBI Taxonomy" id="30076"/>
    <lineage>
        <taxon>Eukaryota</taxon>
        <taxon>Metazoa</taxon>
        <taxon>Ecdysozoa</taxon>
        <taxon>Arthropoda</taxon>
        <taxon>Hexapoda</taxon>
        <taxon>Insecta</taxon>
        <taxon>Pterygota</taxon>
        <taxon>Neoptera</taxon>
        <taxon>Paraneoptera</taxon>
        <taxon>Hemiptera</taxon>
        <taxon>Heteroptera</taxon>
        <taxon>Panheteroptera</taxon>
        <taxon>Cimicomorpha</taxon>
        <taxon>Reduviidae</taxon>
        <taxon>Triatominae</taxon>
        <taxon>Triatoma</taxon>
    </lineage>
</organism>
<evidence type="ECO:0000256" key="9">
    <source>
        <dbReference type="SAM" id="SignalP"/>
    </source>
</evidence>
<comment type="subcellular location">
    <subcellularLocation>
        <location evidence="1">Secreted</location>
    </subcellularLocation>
</comment>
<evidence type="ECO:0000256" key="1">
    <source>
        <dbReference type="ARBA" id="ARBA00004613"/>
    </source>
</evidence>
<dbReference type="EMBL" id="EF638941">
    <property type="protein sequence ID" value="ABR27826.1"/>
    <property type="molecule type" value="mRNA"/>
</dbReference>
<accession>A6YPD0</accession>
<dbReference type="InterPro" id="IPR002861">
    <property type="entry name" value="Reeler_dom"/>
</dbReference>
<evidence type="ECO:0000256" key="6">
    <source>
        <dbReference type="ARBA" id="ARBA00022729"/>
    </source>
</evidence>
<dbReference type="InterPro" id="IPR042307">
    <property type="entry name" value="Reeler_sf"/>
</dbReference>
<keyword evidence="5" id="KW-0399">Innate immunity</keyword>
<dbReference type="CDD" id="cd08544">
    <property type="entry name" value="Reeler"/>
    <property type="match status" value="1"/>
</dbReference>
<dbReference type="PANTHER" id="PTHR45828:SF9">
    <property type="entry name" value="CELL WALL INTEGRITY AND STRESS RESPONSE COMPONENT 4-LIKE-RELATED"/>
    <property type="match status" value="1"/>
</dbReference>
<evidence type="ECO:0000256" key="5">
    <source>
        <dbReference type="ARBA" id="ARBA00022588"/>
    </source>
</evidence>
<dbReference type="AlphaFoldDB" id="A6YPD0"/>
<evidence type="ECO:0000259" key="10">
    <source>
        <dbReference type="PROSITE" id="PS51019"/>
    </source>
</evidence>
<sequence length="164" mass="17731">MLRSLLLAAGCLCLAHLVAGYGSGAPPEACGDLVPQHPAKPKTTKSPYMIHVSKTRIKSNETVDVTLKPIKDDTFKGFLIQARVGSTPVGKFSIPNNNADVKLLDCSPGAQNAVTHANAKDKREITVTWTPPPGLTETVIFYYTVAKTGDEYWVARKSRTVSIH</sequence>
<comment type="similarity">
    <text evidence="2">Belongs to the insect defense protein family.</text>
</comment>
<dbReference type="PROSITE" id="PS51019">
    <property type="entry name" value="REELIN"/>
    <property type="match status" value="1"/>
</dbReference>
<evidence type="ECO:0000256" key="3">
    <source>
        <dbReference type="ARBA" id="ARBA00022525"/>
    </source>
</evidence>
<dbReference type="Gene3D" id="2.60.40.4060">
    <property type="entry name" value="Reeler domain"/>
    <property type="match status" value="1"/>
</dbReference>
<evidence type="ECO:0000256" key="8">
    <source>
        <dbReference type="ARBA" id="ARBA00023022"/>
    </source>
</evidence>
<evidence type="ECO:0000256" key="2">
    <source>
        <dbReference type="ARBA" id="ARBA00008501"/>
    </source>
</evidence>
<reference evidence="11" key="2">
    <citation type="journal article" date="2008" name="Insect Biochem. Mol. Biol.">
        <title>An insight into the sialome of the blood-sucking bug Triatoma infestans, a vector of Chagas' disease.</title>
        <authorList>
            <person name="Assumpcao T.C."/>
            <person name="Francischetti I.M."/>
            <person name="Andersen J.F."/>
            <person name="Schwarz A."/>
            <person name="Santana J.M."/>
            <person name="Ribeiro J.M."/>
        </authorList>
    </citation>
    <scope>NUCLEOTIDE SEQUENCE</scope>
    <source>
        <tissue evidence="11">Salivary gland</tissue>
    </source>
</reference>
<keyword evidence="6 9" id="KW-0732">Signal</keyword>
<evidence type="ECO:0000313" key="11">
    <source>
        <dbReference type="EMBL" id="ABR27826.1"/>
    </source>
</evidence>
<feature type="chain" id="PRO_5002705250" evidence="9">
    <location>
        <begin position="21"/>
        <end position="164"/>
    </location>
</feature>
<proteinExistence type="evidence at transcript level"/>
<keyword evidence="3" id="KW-0964">Secreted</keyword>
<dbReference type="GO" id="GO:0005576">
    <property type="term" value="C:extracellular region"/>
    <property type="evidence" value="ECO:0007669"/>
    <property type="project" value="UniProtKB-SubCell"/>
</dbReference>
<keyword evidence="4" id="KW-0929">Antimicrobial</keyword>
<feature type="domain" description="Reelin" evidence="10">
    <location>
        <begin position="7"/>
        <end position="164"/>
    </location>
</feature>
<dbReference type="GO" id="GO:0045087">
    <property type="term" value="P:innate immune response"/>
    <property type="evidence" value="ECO:0007669"/>
    <property type="project" value="UniProtKB-KW"/>
</dbReference>
<feature type="signal peptide" evidence="9">
    <location>
        <begin position="1"/>
        <end position="20"/>
    </location>
</feature>
<evidence type="ECO:0000256" key="4">
    <source>
        <dbReference type="ARBA" id="ARBA00022529"/>
    </source>
</evidence>
<keyword evidence="8" id="KW-0044">Antibiotic</keyword>
<dbReference type="Pfam" id="PF02014">
    <property type="entry name" value="Reeler"/>
    <property type="match status" value="1"/>
</dbReference>
<protein>
    <submittedName>
        <fullName evidence="11">Salivary secreted protein</fullName>
    </submittedName>
</protein>
<reference evidence="11" key="1">
    <citation type="submission" date="2007-05" db="EMBL/GenBank/DDBJ databases">
        <authorList>
            <person name="Douchkov D."/>
            <person name="Schweizer P."/>
        </authorList>
    </citation>
    <scope>NUCLEOTIDE SEQUENCE</scope>
    <source>
        <tissue evidence="11">Salivary gland</tissue>
    </source>
</reference>
<dbReference type="FunFam" id="2.60.40.4060:FF:000003">
    <property type="entry name" value="Ferric chelate reductase 1"/>
    <property type="match status" value="1"/>
</dbReference>
<dbReference type="PANTHER" id="PTHR45828">
    <property type="entry name" value="CYTOCHROME B561/FERRIC REDUCTASE TRANSMEMBRANE"/>
    <property type="match status" value="1"/>
</dbReference>
<evidence type="ECO:0000256" key="7">
    <source>
        <dbReference type="ARBA" id="ARBA00022859"/>
    </source>
</evidence>
<keyword evidence="7" id="KW-0391">Immunity</keyword>
<dbReference type="GO" id="GO:0042742">
    <property type="term" value="P:defense response to bacterium"/>
    <property type="evidence" value="ECO:0007669"/>
    <property type="project" value="UniProtKB-KW"/>
</dbReference>
<dbReference type="GO" id="GO:0042832">
    <property type="term" value="P:defense response to protozoan"/>
    <property type="evidence" value="ECO:0007669"/>
    <property type="project" value="UniProtKB-ARBA"/>
</dbReference>